<evidence type="ECO:0000313" key="3">
    <source>
        <dbReference type="Proteomes" id="UP000298416"/>
    </source>
</evidence>
<dbReference type="InterPro" id="IPR022742">
    <property type="entry name" value="Hydrolase_4"/>
</dbReference>
<name>A0A8X8Y937_SALSN</name>
<dbReference type="InterPro" id="IPR029058">
    <property type="entry name" value="AB_hydrolase_fold"/>
</dbReference>
<dbReference type="Proteomes" id="UP000298416">
    <property type="component" value="Unassembled WGS sequence"/>
</dbReference>
<dbReference type="SUPFAM" id="SSF53474">
    <property type="entry name" value="alpha/beta-Hydrolases"/>
    <property type="match status" value="1"/>
</dbReference>
<dbReference type="PANTHER" id="PTHR22753">
    <property type="entry name" value="TRANSMEMBRANE PROTEIN 68"/>
    <property type="match status" value="1"/>
</dbReference>
<dbReference type="GO" id="GO:0016020">
    <property type="term" value="C:membrane"/>
    <property type="evidence" value="ECO:0007669"/>
    <property type="project" value="TreeGrafter"/>
</dbReference>
<keyword evidence="3" id="KW-1185">Reference proteome</keyword>
<accession>A0A8X8Y937</accession>
<dbReference type="EMBL" id="PNBA02000004">
    <property type="protein sequence ID" value="KAG6428685.1"/>
    <property type="molecule type" value="Genomic_DNA"/>
</dbReference>
<evidence type="ECO:0000313" key="2">
    <source>
        <dbReference type="EMBL" id="KAG6428685.1"/>
    </source>
</evidence>
<gene>
    <name evidence="2" type="ORF">SASPL_112938</name>
</gene>
<dbReference type="Pfam" id="PF12146">
    <property type="entry name" value="Hydrolase_4"/>
    <property type="match status" value="1"/>
</dbReference>
<reference evidence="2" key="1">
    <citation type="submission" date="2018-01" db="EMBL/GenBank/DDBJ databases">
        <authorList>
            <person name="Mao J.F."/>
        </authorList>
    </citation>
    <scope>NUCLEOTIDE SEQUENCE</scope>
    <source>
        <strain evidence="2">Huo1</strain>
        <tissue evidence="2">Leaf</tissue>
    </source>
</reference>
<dbReference type="PANTHER" id="PTHR22753:SF14">
    <property type="entry name" value="MONOACYLGLYCEROL_DIACYLGLYCEROL O-ACYLTRANSFERASE"/>
    <property type="match status" value="1"/>
</dbReference>
<dbReference type="CDD" id="cd07987">
    <property type="entry name" value="LPLAT_MGAT-like"/>
    <property type="match status" value="1"/>
</dbReference>
<dbReference type="Gene3D" id="3.40.50.1820">
    <property type="entry name" value="alpha/beta hydrolase"/>
    <property type="match status" value="1"/>
</dbReference>
<reference evidence="2" key="2">
    <citation type="submission" date="2020-08" db="EMBL/GenBank/DDBJ databases">
        <title>Plant Genome Project.</title>
        <authorList>
            <person name="Zhang R.-G."/>
        </authorList>
    </citation>
    <scope>NUCLEOTIDE SEQUENCE</scope>
    <source>
        <strain evidence="2">Huo1</strain>
        <tissue evidence="2">Leaf</tissue>
    </source>
</reference>
<evidence type="ECO:0000259" key="1">
    <source>
        <dbReference type="Pfam" id="PF12146"/>
    </source>
</evidence>
<organism evidence="2">
    <name type="scientific">Salvia splendens</name>
    <name type="common">Scarlet sage</name>
    <dbReference type="NCBI Taxonomy" id="180675"/>
    <lineage>
        <taxon>Eukaryota</taxon>
        <taxon>Viridiplantae</taxon>
        <taxon>Streptophyta</taxon>
        <taxon>Embryophyta</taxon>
        <taxon>Tracheophyta</taxon>
        <taxon>Spermatophyta</taxon>
        <taxon>Magnoliopsida</taxon>
        <taxon>eudicotyledons</taxon>
        <taxon>Gunneridae</taxon>
        <taxon>Pentapetalae</taxon>
        <taxon>asterids</taxon>
        <taxon>lamiids</taxon>
        <taxon>Lamiales</taxon>
        <taxon>Lamiaceae</taxon>
        <taxon>Nepetoideae</taxon>
        <taxon>Mentheae</taxon>
        <taxon>Salviinae</taxon>
        <taxon>Salvia</taxon>
        <taxon>Salvia subgen. Calosphace</taxon>
        <taxon>core Calosphace</taxon>
    </lineage>
</organism>
<dbReference type="AlphaFoldDB" id="A0A8X8Y937"/>
<protein>
    <recommendedName>
        <fullName evidence="1">Serine aminopeptidase S33 domain-containing protein</fullName>
    </recommendedName>
</protein>
<comment type="caution">
    <text evidence="2">The sequence shown here is derived from an EMBL/GenBank/DDBJ whole genome shotgun (WGS) entry which is preliminary data.</text>
</comment>
<proteinExistence type="predicted"/>
<sequence length="744" mass="82981">MASTTVKSFSLSPPSFASNLERRAHFRHSVRCLSSKDSSTAALSLDESLKIGNGAVNGAVRERVGVGSDGPAVGEGKRREKKEREEVKLEPLWDDGYGSETVQDYLEYAGDVIKPDGGPVRWFTPISCGPHLGGSPVLFFLPGMDGLGLGLILHHKSLGKVFDVRCMHIPVKDRTPFEELVVWVERSLRDEHSSSPNKPIYLVGDSFGGCLALAVAARNPDIDLVVILANPATSFARSQLQPFLPLLEALPNELHNAVPYLLSFVMGDPLKMATVNIDTAGPPAQYFEQLANNLTAMLPRLSGLADIIPKEALLWKLKQLKTGAAYANSRLHAVKAEVLVLASGKDAMLPSKDEAWRLLKSLKNCNVRYFKDNGHTILLVGEDIILEDGVNLLTIIKGTGTYRRSRNLDYVMDFVPPSKSEFKQAVEGNGFLRNFTGPVFLSTTEDGKIVRGLAGVPEEGPVLLVGYHMLMGLELSPLVEQFLREKKILVRGIAHPTLFSDLVESESKEFSFNDTIRLYGALPVSASNLFKLFKTKSHVLLYPGGAREALHRKGEEYKLFWPDQPEFVRMAARFEATIVPFGVIGEDDLAELVLDYDDLMKIPYLSDQMRRNNEKAQQFNVRAGMSGEVANQELYIPGLLPKIPGRLYYLFGKPIPTKGKKEMLKDREKARELYLEIRSDVETSMSYLLKKREQDAYRSIVDRTVYRAFRAPMDQVLVVGVLGSRGLHKEAVIRMLVLWRWKRR</sequence>
<feature type="domain" description="Serine aminopeptidase S33" evidence="1">
    <location>
        <begin position="193"/>
        <end position="263"/>
    </location>
</feature>